<reference evidence="1" key="1">
    <citation type="submission" date="2021-02" db="EMBL/GenBank/DDBJ databases">
        <authorList>
            <person name="Nowell W R."/>
        </authorList>
    </citation>
    <scope>NUCLEOTIDE SEQUENCE</scope>
</reference>
<dbReference type="OrthoDB" id="2150604at2759"/>
<dbReference type="PANTHER" id="PTHR28037">
    <property type="entry name" value="ALCOHOL O-ACETYLTRANSFERASE 1-RELATED"/>
    <property type="match status" value="1"/>
</dbReference>
<dbReference type="EMBL" id="CAJNON010001222">
    <property type="protein sequence ID" value="CAF1441900.1"/>
    <property type="molecule type" value="Genomic_DNA"/>
</dbReference>
<dbReference type="Proteomes" id="UP000663891">
    <property type="component" value="Unassembled WGS sequence"/>
</dbReference>
<dbReference type="PANTHER" id="PTHR28037:SF1">
    <property type="entry name" value="ALCOHOL O-ACETYLTRANSFERASE 1-RELATED"/>
    <property type="match status" value="1"/>
</dbReference>
<sequence length="453" mass="52444">MEHRIISPMEMYSVARHQMDFYKSVLSHLRFHISSFSLSEWKSNIEKAIRLTIEAQPRLRLQIDCSRKQAYYIILPMDVFDTLPIQIIQRTDEEEEFLRKTLEHETNNGFIYNQNLPLWRIVLITSSDSDIVDFIFTFSHVIGDGVSGMAFFTTFLECLSEKSTSIFSLNSDRATNELIPSNLPPLSSLIMKIVEKILVPNFVSQYLFPKKYWTDNIQLTGNEPYETCLLSFTLPSTTLDSLHKKCRYEQTTINSAILSSLLLATSDIFGEKKNMEYLCGVAVNIRRYCEPIISNQQIGVVLSSANTYHYIPYRENFIDLFWPLTRQIKEQVNEEIDNTILPFLQTLKFVSNWNEFITDQRKTLPNGYANSVDISNILRWSFTNDDNQSWKILNGTFAQSANVIGSVFSISAVTVNDILKIVISFRRHSFENIEQVEMMKDKMKQILIDAISL</sequence>
<name>A0A815NZ80_9BILA</name>
<gene>
    <name evidence="2" type="ORF">OKA104_LOCUS21927</name>
    <name evidence="1" type="ORF">VCS650_LOCUS38941</name>
</gene>
<dbReference type="Gene3D" id="3.30.559.10">
    <property type="entry name" value="Chloramphenicol acetyltransferase-like domain"/>
    <property type="match status" value="1"/>
</dbReference>
<dbReference type="Proteomes" id="UP000663881">
    <property type="component" value="Unassembled WGS sequence"/>
</dbReference>
<dbReference type="InterPro" id="IPR052058">
    <property type="entry name" value="Alcohol_O-acetyltransferase"/>
</dbReference>
<dbReference type="AlphaFoldDB" id="A0A815NZ80"/>
<evidence type="ECO:0008006" key="4">
    <source>
        <dbReference type="Google" id="ProtNLM"/>
    </source>
</evidence>
<organism evidence="1 3">
    <name type="scientific">Adineta steineri</name>
    <dbReference type="NCBI Taxonomy" id="433720"/>
    <lineage>
        <taxon>Eukaryota</taxon>
        <taxon>Metazoa</taxon>
        <taxon>Spiralia</taxon>
        <taxon>Gnathifera</taxon>
        <taxon>Rotifera</taxon>
        <taxon>Eurotatoria</taxon>
        <taxon>Bdelloidea</taxon>
        <taxon>Adinetida</taxon>
        <taxon>Adinetidae</taxon>
        <taxon>Adineta</taxon>
    </lineage>
</organism>
<comment type="caution">
    <text evidence="1">The sequence shown here is derived from an EMBL/GenBank/DDBJ whole genome shotgun (WGS) entry which is preliminary data.</text>
</comment>
<proteinExistence type="predicted"/>
<evidence type="ECO:0000313" key="2">
    <source>
        <dbReference type="EMBL" id="CAF3858918.1"/>
    </source>
</evidence>
<dbReference type="Pfam" id="PF07247">
    <property type="entry name" value="AATase"/>
    <property type="match status" value="1"/>
</dbReference>
<dbReference type="InterPro" id="IPR023213">
    <property type="entry name" value="CAT-like_dom_sf"/>
</dbReference>
<protein>
    <recommendedName>
        <fullName evidence="4">Alcohol acetyltransferase</fullName>
    </recommendedName>
</protein>
<dbReference type="SUPFAM" id="SSF52777">
    <property type="entry name" value="CoA-dependent acyltransferases"/>
    <property type="match status" value="2"/>
</dbReference>
<dbReference type="EMBL" id="CAJOAY010001561">
    <property type="protein sequence ID" value="CAF3858918.1"/>
    <property type="molecule type" value="Genomic_DNA"/>
</dbReference>
<evidence type="ECO:0000313" key="3">
    <source>
        <dbReference type="Proteomes" id="UP000663891"/>
    </source>
</evidence>
<evidence type="ECO:0000313" key="1">
    <source>
        <dbReference type="EMBL" id="CAF1441900.1"/>
    </source>
</evidence>
<dbReference type="Gene3D" id="3.30.559.30">
    <property type="entry name" value="Nonribosomal peptide synthetase, condensation domain"/>
    <property type="match status" value="1"/>
</dbReference>
<dbReference type="InterPro" id="IPR010828">
    <property type="entry name" value="Atf2/Sli1-like"/>
</dbReference>
<accession>A0A815NZ80</accession>